<evidence type="ECO:0000256" key="2">
    <source>
        <dbReference type="SAM" id="Phobius"/>
    </source>
</evidence>
<sequence>MSRCLKHANRNTYDAANVAIRTGQCVLAILVAALSGVDLGRWSRSGGHADSRWIYAEVASVLSTLTAFACGFRQRRAKSTASLVLCVFCHALLSLLWVVVSAVYGQLVVSDSAAAELDFTRSAVEMAVAASSISAVLWFVDAVAACSSSCRKGKAEKVDAEEQGGQGLEGNSGVVGLQGTETKGAQEMKDQGNDALPPYSEG</sequence>
<dbReference type="AlphaFoldDB" id="A0A162JQZ2"/>
<protein>
    <submittedName>
        <fullName evidence="3">Uncharacterized protein</fullName>
    </submittedName>
</protein>
<dbReference type="PANTHER" id="PTHR42083:SF1">
    <property type="entry name" value="MARVEL DOMAIN-CONTAINING PROTEIN"/>
    <property type="match status" value="1"/>
</dbReference>
<dbReference type="OrthoDB" id="5363290at2759"/>
<feature type="region of interest" description="Disordered" evidence="1">
    <location>
        <begin position="157"/>
        <end position="202"/>
    </location>
</feature>
<keyword evidence="4" id="KW-1185">Reference proteome</keyword>
<dbReference type="PANTHER" id="PTHR42083">
    <property type="entry name" value="MARVEL DOMAIN-CONTAINING PROTEIN"/>
    <property type="match status" value="1"/>
</dbReference>
<gene>
    <name evidence="3" type="ORF">BBO_03474</name>
</gene>
<dbReference type="Proteomes" id="UP000076863">
    <property type="component" value="Unassembled WGS sequence"/>
</dbReference>
<keyword evidence="2" id="KW-0812">Transmembrane</keyword>
<proteinExistence type="predicted"/>
<comment type="caution">
    <text evidence="3">The sequence shown here is derived from an EMBL/GenBank/DDBJ whole genome shotgun (WGS) entry which is preliminary data.</text>
</comment>
<keyword evidence="2" id="KW-0472">Membrane</keyword>
<accession>A0A162JQZ2</accession>
<name>A0A162JQZ2_9HYPO</name>
<evidence type="ECO:0000313" key="4">
    <source>
        <dbReference type="Proteomes" id="UP000076863"/>
    </source>
</evidence>
<feature type="transmembrane region" description="Helical" evidence="2">
    <location>
        <begin position="53"/>
        <end position="72"/>
    </location>
</feature>
<organism evidence="3 4">
    <name type="scientific">Beauveria brongniartii RCEF 3172</name>
    <dbReference type="NCBI Taxonomy" id="1081107"/>
    <lineage>
        <taxon>Eukaryota</taxon>
        <taxon>Fungi</taxon>
        <taxon>Dikarya</taxon>
        <taxon>Ascomycota</taxon>
        <taxon>Pezizomycotina</taxon>
        <taxon>Sordariomycetes</taxon>
        <taxon>Hypocreomycetidae</taxon>
        <taxon>Hypocreales</taxon>
        <taxon>Cordycipitaceae</taxon>
        <taxon>Beauveria</taxon>
        <taxon>Beauveria brongniartii</taxon>
    </lineage>
</organism>
<feature type="transmembrane region" description="Helical" evidence="2">
    <location>
        <begin position="84"/>
        <end position="107"/>
    </location>
</feature>
<reference evidence="3 4" key="1">
    <citation type="journal article" date="2016" name="Genome Biol. Evol.">
        <title>Divergent and convergent evolution of fungal pathogenicity.</title>
        <authorList>
            <person name="Shang Y."/>
            <person name="Xiao G."/>
            <person name="Zheng P."/>
            <person name="Cen K."/>
            <person name="Zhan S."/>
            <person name="Wang C."/>
        </authorList>
    </citation>
    <scope>NUCLEOTIDE SEQUENCE [LARGE SCALE GENOMIC DNA]</scope>
    <source>
        <strain evidence="3 4">RCEF 3172</strain>
    </source>
</reference>
<evidence type="ECO:0000313" key="3">
    <source>
        <dbReference type="EMBL" id="OAA45833.1"/>
    </source>
</evidence>
<evidence type="ECO:0000256" key="1">
    <source>
        <dbReference type="SAM" id="MobiDB-lite"/>
    </source>
</evidence>
<keyword evidence="2" id="KW-1133">Transmembrane helix</keyword>
<feature type="transmembrane region" description="Helical" evidence="2">
    <location>
        <begin position="127"/>
        <end position="147"/>
    </location>
</feature>
<feature type="transmembrane region" description="Helical" evidence="2">
    <location>
        <begin position="12"/>
        <end position="33"/>
    </location>
</feature>
<dbReference type="EMBL" id="AZHA01000008">
    <property type="protein sequence ID" value="OAA45833.1"/>
    <property type="molecule type" value="Genomic_DNA"/>
</dbReference>